<reference evidence="1" key="1">
    <citation type="submission" date="2024-05" db="EMBL/GenBank/DDBJ databases">
        <authorList>
            <person name="Jung D.-H."/>
        </authorList>
    </citation>
    <scope>NUCLEOTIDE SEQUENCE</scope>
    <source>
        <strain evidence="1">JA-25</strain>
    </source>
</reference>
<evidence type="ECO:0008006" key="3">
    <source>
        <dbReference type="Google" id="ProtNLM"/>
    </source>
</evidence>
<dbReference type="RefSeq" id="WP_166692443.1">
    <property type="nucleotide sequence ID" value="NZ_WAEL01000005.1"/>
</dbReference>
<proteinExistence type="predicted"/>
<gene>
    <name evidence="1" type="ORF">F7231_14645</name>
</gene>
<organism evidence="1 2">
    <name type="scientific">Fibrivirga algicola</name>
    <dbReference type="NCBI Taxonomy" id="2950420"/>
    <lineage>
        <taxon>Bacteria</taxon>
        <taxon>Pseudomonadati</taxon>
        <taxon>Bacteroidota</taxon>
        <taxon>Cytophagia</taxon>
        <taxon>Cytophagales</taxon>
        <taxon>Spirosomataceae</taxon>
        <taxon>Fibrivirga</taxon>
    </lineage>
</organism>
<comment type="caution">
    <text evidence="1">The sequence shown here is derived from an EMBL/GenBank/DDBJ whole genome shotgun (WGS) entry which is preliminary data.</text>
</comment>
<dbReference type="SUPFAM" id="SSF49464">
    <property type="entry name" value="Carboxypeptidase regulatory domain-like"/>
    <property type="match status" value="1"/>
</dbReference>
<dbReference type="InterPro" id="IPR008969">
    <property type="entry name" value="CarboxyPept-like_regulatory"/>
</dbReference>
<dbReference type="EMBL" id="WAEL01000005">
    <property type="protein sequence ID" value="NID11410.1"/>
    <property type="molecule type" value="Genomic_DNA"/>
</dbReference>
<protein>
    <recommendedName>
        <fullName evidence="3">Carboxypeptidase regulatory-like domain-containing protein</fullName>
    </recommendedName>
</protein>
<sequence>MNQPAVVTIPTPCSEPWERMTTVSGGRHCAACQKTVHDFSTFSDRELANWLATYNGGAVCGRLRTDQLERSIQPVQIRSQPNHGSWVRWAVALVLGWQTTKGQTVPTQTASSPTSLSPLVTRNVFTLTEPVLFYVRGRVVDEAGIPYKSATVLNERNGKFTLTDEGGNFQLSIHRADQVSDSLRVSIMGGDGGRIRTTILTTKEQPPLLLTMYPAEPSRVIVGGGLLITRQEPPKRRSFWQFLTGRR</sequence>
<evidence type="ECO:0000313" key="1">
    <source>
        <dbReference type="EMBL" id="NID11410.1"/>
    </source>
</evidence>
<name>A0ABX0QG62_9BACT</name>
<accession>A0ABX0QG62</accession>
<dbReference type="Proteomes" id="UP000606008">
    <property type="component" value="Unassembled WGS sequence"/>
</dbReference>
<evidence type="ECO:0000313" key="2">
    <source>
        <dbReference type="Proteomes" id="UP000606008"/>
    </source>
</evidence>
<keyword evidence="2" id="KW-1185">Reference proteome</keyword>